<reference evidence="3 4" key="1">
    <citation type="submission" date="2015-12" db="EMBL/GenBank/DDBJ databases">
        <title>Draft genome sequence of Moniliophthora roreri, the causal agent of frosty pod rot of cacao.</title>
        <authorList>
            <person name="Aime M.C."/>
            <person name="Diaz-Valderrama J.R."/>
            <person name="Kijpornyongpan T."/>
            <person name="Phillips-Mora W."/>
        </authorList>
    </citation>
    <scope>NUCLEOTIDE SEQUENCE [LARGE SCALE GENOMIC DNA]</scope>
    <source>
        <strain evidence="3 4">MCA 2952</strain>
    </source>
</reference>
<feature type="compositionally biased region" description="Pro residues" evidence="1">
    <location>
        <begin position="739"/>
        <end position="755"/>
    </location>
</feature>
<dbReference type="CDD" id="cd02440">
    <property type="entry name" value="AdoMet_MTases"/>
    <property type="match status" value="1"/>
</dbReference>
<dbReference type="InterPro" id="IPR041698">
    <property type="entry name" value="Methyltransf_25"/>
</dbReference>
<dbReference type="InterPro" id="IPR029063">
    <property type="entry name" value="SAM-dependent_MTases_sf"/>
</dbReference>
<organism evidence="3 4">
    <name type="scientific">Moniliophthora roreri</name>
    <name type="common">Frosty pod rot fungus</name>
    <name type="synonym">Monilia roreri</name>
    <dbReference type="NCBI Taxonomy" id="221103"/>
    <lineage>
        <taxon>Eukaryota</taxon>
        <taxon>Fungi</taxon>
        <taxon>Dikarya</taxon>
        <taxon>Basidiomycota</taxon>
        <taxon>Agaricomycotina</taxon>
        <taxon>Agaricomycetes</taxon>
        <taxon>Agaricomycetidae</taxon>
        <taxon>Agaricales</taxon>
        <taxon>Marasmiineae</taxon>
        <taxon>Marasmiaceae</taxon>
        <taxon>Moniliophthora</taxon>
    </lineage>
</organism>
<feature type="region of interest" description="Disordered" evidence="1">
    <location>
        <begin position="1006"/>
        <end position="1038"/>
    </location>
</feature>
<comment type="caution">
    <text evidence="3">The sequence shown here is derived from an EMBL/GenBank/DDBJ whole genome shotgun (WGS) entry which is preliminary data.</text>
</comment>
<feature type="compositionally biased region" description="Basic residues" evidence="1">
    <location>
        <begin position="74"/>
        <end position="94"/>
    </location>
</feature>
<feature type="compositionally biased region" description="Basic and acidic residues" evidence="1">
    <location>
        <begin position="922"/>
        <end position="948"/>
    </location>
</feature>
<dbReference type="Pfam" id="PF13649">
    <property type="entry name" value="Methyltransf_25"/>
    <property type="match status" value="1"/>
</dbReference>
<protein>
    <recommendedName>
        <fullName evidence="2">Methyltransferase domain-containing protein</fullName>
    </recommendedName>
</protein>
<dbReference type="AlphaFoldDB" id="A0A0W0FME6"/>
<feature type="compositionally biased region" description="Basic and acidic residues" evidence="1">
    <location>
        <begin position="826"/>
        <end position="843"/>
    </location>
</feature>
<sequence>MGEDNAAFEIPATHLHYPLLPTPPDSAGPSAQQYFLLSAPTAPVKSHYRPFSQYQLTTPPHSASLPPEVDRSKTLRQPKSHLHLRHSFSPRRRPVSAMGFITCKKEKEAEKEKEEKKEKEKEKEKTKEKEKQKQKEKEKKDKGRLSKDKDEDDRDAMSRYFSLGKPSKPLKKKRSMAKLLTLSTTELPSVTRVSPSPVKNNSPYLIEDPIPFPSPDVPNEEEASEDQDEYTYRAALEKGEVSELKYRSKNRWARKGRMKMHPYGKDAVYMQSYDDVPLDNDRHFDILLRRINPNGSPSFYDYAGNGERPPTSVLDLACGQGHWVLQAATQWPNAQVVGFDLVDVAIPQVHERDNITIVRGNFLHYALPFPTQSFDFVRIANASLAIPYKKWEFVIHEVQRVLTRGGRLEVIDDQMLFPYANPKMTQPRHRKRRSGSAALLQDTSGDVALSRSPTSNAGEDIVSGKSGFDDTGDGHQAEMDISHHETAETVDADDCASLAHRERHDEKSEEADGAVQSDPSERPEESLHVVRAHRRMSSSPGPLPPLGPRPNARPLSMSGVTWKKHFGITDDGVVVMEMLSSSSESEDAEDEDEADTSDSEDDVYFDVAEVQPRQSFHELDHHVVGPRPNARPMSMSGNRWKKRLTVSLWSDDERNVVEKIIRSQDNSPIEIIEDVVASFRMSSISDSSFDSMSSATSDSTLISSSASSISEVATPPDFSINFVMPEVLPLHIEKHTPPAKTPPMPIRRLPSPPNEPESEGTVDGGSALEVEQTEDDLAKTPTPMADFVEFVTSPEELEATPEVPIVIIDDKFLPPTPMTFGSDAPVLERKGSVPPLTRDDSWQTRATKSQELEHVFTDMLQQKYGIHPTPNEFMASALERVFGEGKSGRVQSLHLMLAPEEFAQYVVESTGESSKKKKKESKVRWSDDMNGDEKDGKKVLGMSLERDKKHTRPRAQTGPSAIGRNSSESSRSSIDLLPEGISAKAATRLGITYSALAAATIASRSSVLVPSSSRPSEDSSEEEDADEHGEDDVVTPVKQNPGLLLWPSTLIPMGPAELEMHACKNVHTVLGCKPALDEWISGYVDEEGKRVVSEAEFEQAIWDYECFRRRRFNWPAEIPETSMETIKDRAEVFNKNIEIPNTPKSAASLKSTTPSTTSSNATIPATSTEPLAGGVYAREDLTHVRTIRVYEAVKSWRQSLGEPSTSP</sequence>
<feature type="compositionally biased region" description="Basic and acidic residues" evidence="1">
    <location>
        <begin position="519"/>
        <end position="528"/>
    </location>
</feature>
<feature type="region of interest" description="Disordered" evidence="1">
    <location>
        <begin position="1143"/>
        <end position="1168"/>
    </location>
</feature>
<feature type="region of interest" description="Disordered" evidence="1">
    <location>
        <begin position="421"/>
        <end position="476"/>
    </location>
</feature>
<dbReference type="SUPFAM" id="SSF53335">
    <property type="entry name" value="S-adenosyl-L-methionine-dependent methyltransferases"/>
    <property type="match status" value="1"/>
</dbReference>
<feature type="region of interest" description="Disordered" evidence="1">
    <location>
        <begin position="823"/>
        <end position="843"/>
    </location>
</feature>
<gene>
    <name evidence="3" type="ORF">WG66_9972</name>
</gene>
<dbReference type="PANTHER" id="PTHR43591">
    <property type="entry name" value="METHYLTRANSFERASE"/>
    <property type="match status" value="1"/>
</dbReference>
<feature type="domain" description="Methyltransferase" evidence="2">
    <location>
        <begin position="313"/>
        <end position="406"/>
    </location>
</feature>
<dbReference type="Proteomes" id="UP000054988">
    <property type="component" value="Unassembled WGS sequence"/>
</dbReference>
<evidence type="ECO:0000313" key="4">
    <source>
        <dbReference type="Proteomes" id="UP000054988"/>
    </source>
</evidence>
<evidence type="ECO:0000259" key="2">
    <source>
        <dbReference type="Pfam" id="PF13649"/>
    </source>
</evidence>
<dbReference type="Gene3D" id="3.40.50.150">
    <property type="entry name" value="Vaccinia Virus protein VP39"/>
    <property type="match status" value="1"/>
</dbReference>
<dbReference type="EMBL" id="LATX01001846">
    <property type="protein sequence ID" value="KTB37488.1"/>
    <property type="molecule type" value="Genomic_DNA"/>
</dbReference>
<feature type="compositionally biased region" description="Polar residues" evidence="1">
    <location>
        <begin position="52"/>
        <end position="61"/>
    </location>
</feature>
<feature type="compositionally biased region" description="Low complexity" evidence="1">
    <location>
        <begin position="1145"/>
        <end position="1168"/>
    </location>
</feature>
<dbReference type="PANTHER" id="PTHR43591:SF24">
    <property type="entry name" value="2-METHOXY-6-POLYPRENYL-1,4-BENZOQUINOL METHYLASE, MITOCHONDRIAL"/>
    <property type="match status" value="1"/>
</dbReference>
<feature type="compositionally biased region" description="Acidic residues" evidence="1">
    <location>
        <begin position="584"/>
        <end position="601"/>
    </location>
</feature>
<feature type="region of interest" description="Disordered" evidence="1">
    <location>
        <begin position="501"/>
        <end position="555"/>
    </location>
</feature>
<name>A0A0W0FME6_MONRR</name>
<proteinExistence type="predicted"/>
<evidence type="ECO:0000313" key="3">
    <source>
        <dbReference type="EMBL" id="KTB37488.1"/>
    </source>
</evidence>
<feature type="compositionally biased region" description="Basic and acidic residues" evidence="1">
    <location>
        <begin position="103"/>
        <end position="149"/>
    </location>
</feature>
<accession>A0A0W0FME6</accession>
<dbReference type="GO" id="GO:0008168">
    <property type="term" value="F:methyltransferase activity"/>
    <property type="evidence" value="ECO:0007669"/>
    <property type="project" value="TreeGrafter"/>
</dbReference>
<feature type="region of interest" description="Disordered" evidence="1">
    <location>
        <begin position="580"/>
        <end position="601"/>
    </location>
</feature>
<feature type="region of interest" description="Disordered" evidence="1">
    <location>
        <begin position="908"/>
        <end position="972"/>
    </location>
</feature>
<dbReference type="eggNOG" id="ENOG502SMY0">
    <property type="taxonomic scope" value="Eukaryota"/>
</dbReference>
<feature type="region of interest" description="Disordered" evidence="1">
    <location>
        <begin position="50"/>
        <end position="175"/>
    </location>
</feature>
<feature type="compositionally biased region" description="Acidic residues" evidence="1">
    <location>
        <begin position="1018"/>
        <end position="1033"/>
    </location>
</feature>
<evidence type="ECO:0000256" key="1">
    <source>
        <dbReference type="SAM" id="MobiDB-lite"/>
    </source>
</evidence>
<feature type="region of interest" description="Disordered" evidence="1">
    <location>
        <begin position="734"/>
        <end position="764"/>
    </location>
</feature>